<dbReference type="PROSITE" id="PS00622">
    <property type="entry name" value="HTH_LUXR_1"/>
    <property type="match status" value="1"/>
</dbReference>
<evidence type="ECO:0000256" key="2">
    <source>
        <dbReference type="ARBA" id="ARBA00023125"/>
    </source>
</evidence>
<dbReference type="OrthoDB" id="9797341at2"/>
<dbReference type="Pfam" id="PF00072">
    <property type="entry name" value="Response_reg"/>
    <property type="match status" value="1"/>
</dbReference>
<dbReference type="InterPro" id="IPR039420">
    <property type="entry name" value="WalR-like"/>
</dbReference>
<dbReference type="Proteomes" id="UP000256779">
    <property type="component" value="Unassembled WGS sequence"/>
</dbReference>
<evidence type="ECO:0000256" key="3">
    <source>
        <dbReference type="PROSITE-ProRule" id="PRU00169"/>
    </source>
</evidence>
<proteinExistence type="predicted"/>
<gene>
    <name evidence="6" type="ORF">C7460_101381</name>
</gene>
<dbReference type="CDD" id="cd17535">
    <property type="entry name" value="REC_NarL-like"/>
    <property type="match status" value="1"/>
</dbReference>
<protein>
    <submittedName>
        <fullName evidence="6">LuxR family two component transcriptional regulator</fullName>
    </submittedName>
</protein>
<dbReference type="PROSITE" id="PS50110">
    <property type="entry name" value="RESPONSE_REGULATORY"/>
    <property type="match status" value="1"/>
</dbReference>
<dbReference type="PROSITE" id="PS50043">
    <property type="entry name" value="HTH_LUXR_2"/>
    <property type="match status" value="1"/>
</dbReference>
<feature type="modified residue" description="4-aspartylphosphate" evidence="3">
    <location>
        <position position="56"/>
    </location>
</feature>
<dbReference type="GO" id="GO:0000160">
    <property type="term" value="P:phosphorelay signal transduction system"/>
    <property type="evidence" value="ECO:0007669"/>
    <property type="project" value="InterPro"/>
</dbReference>
<keyword evidence="1 3" id="KW-0597">Phosphoprotein</keyword>
<evidence type="ECO:0000259" key="4">
    <source>
        <dbReference type="PROSITE" id="PS50043"/>
    </source>
</evidence>
<dbReference type="InterPro" id="IPR058245">
    <property type="entry name" value="NreC/VraR/RcsB-like_REC"/>
</dbReference>
<organism evidence="6 7">
    <name type="scientific">Marinoscillum furvescens DSM 4134</name>
    <dbReference type="NCBI Taxonomy" id="1122208"/>
    <lineage>
        <taxon>Bacteria</taxon>
        <taxon>Pseudomonadati</taxon>
        <taxon>Bacteroidota</taxon>
        <taxon>Cytophagia</taxon>
        <taxon>Cytophagales</taxon>
        <taxon>Reichenbachiellaceae</taxon>
        <taxon>Marinoscillum</taxon>
    </lineage>
</organism>
<comment type="caution">
    <text evidence="6">The sequence shown here is derived from an EMBL/GenBank/DDBJ whole genome shotgun (WGS) entry which is preliminary data.</text>
</comment>
<evidence type="ECO:0000313" key="7">
    <source>
        <dbReference type="Proteomes" id="UP000256779"/>
    </source>
</evidence>
<accession>A0A3D9LKS5</accession>
<feature type="domain" description="Response regulatory" evidence="5">
    <location>
        <begin position="5"/>
        <end position="121"/>
    </location>
</feature>
<reference evidence="6 7" key="1">
    <citation type="submission" date="2018-07" db="EMBL/GenBank/DDBJ databases">
        <title>Genomic Encyclopedia of Type Strains, Phase IV (KMG-IV): sequencing the most valuable type-strain genomes for metagenomic binning, comparative biology and taxonomic classification.</title>
        <authorList>
            <person name="Goeker M."/>
        </authorList>
    </citation>
    <scope>NUCLEOTIDE SEQUENCE [LARGE SCALE GENOMIC DNA]</scope>
    <source>
        <strain evidence="6 7">DSM 4134</strain>
    </source>
</reference>
<dbReference type="GO" id="GO:0003677">
    <property type="term" value="F:DNA binding"/>
    <property type="evidence" value="ECO:0007669"/>
    <property type="project" value="UniProtKB-KW"/>
</dbReference>
<dbReference type="InterPro" id="IPR011006">
    <property type="entry name" value="CheY-like_superfamily"/>
</dbReference>
<keyword evidence="7" id="KW-1185">Reference proteome</keyword>
<dbReference type="Pfam" id="PF00196">
    <property type="entry name" value="GerE"/>
    <property type="match status" value="1"/>
</dbReference>
<dbReference type="PANTHER" id="PTHR43214:SF43">
    <property type="entry name" value="TWO-COMPONENT RESPONSE REGULATOR"/>
    <property type="match status" value="1"/>
</dbReference>
<dbReference type="SUPFAM" id="SSF52172">
    <property type="entry name" value="CheY-like"/>
    <property type="match status" value="1"/>
</dbReference>
<dbReference type="SMART" id="SM00421">
    <property type="entry name" value="HTH_LUXR"/>
    <property type="match status" value="1"/>
</dbReference>
<sequence>MRNIKILLADDHAIVMEGLKEVLGADEEITVVGTVMNGEEVLRFVRGNHVDIVVLDINMPVMDGITCARHLKKEHPDVKIIVLTMYAQRSFVDEILKIGIDGCLLKNNTGKELIDAVLRVMGGGQYYDRIAAFNSDEEEVAQYKLSERELEVIRLMAEGLTSSEIAGKLFLSDHTIKTHRKNILKKLNVHNSSQAVQYCLKNDLL</sequence>
<dbReference type="CDD" id="cd06170">
    <property type="entry name" value="LuxR_C_like"/>
    <property type="match status" value="1"/>
</dbReference>
<name>A0A3D9LKS5_MARFU</name>
<feature type="domain" description="HTH luxR-type" evidence="4">
    <location>
        <begin position="138"/>
        <end position="203"/>
    </location>
</feature>
<dbReference type="EMBL" id="QREG01000001">
    <property type="protein sequence ID" value="REE05862.1"/>
    <property type="molecule type" value="Genomic_DNA"/>
</dbReference>
<dbReference type="Gene3D" id="3.40.50.2300">
    <property type="match status" value="1"/>
</dbReference>
<dbReference type="GO" id="GO:0006355">
    <property type="term" value="P:regulation of DNA-templated transcription"/>
    <property type="evidence" value="ECO:0007669"/>
    <property type="project" value="InterPro"/>
</dbReference>
<dbReference type="InterPro" id="IPR001789">
    <property type="entry name" value="Sig_transdc_resp-reg_receiver"/>
</dbReference>
<keyword evidence="2" id="KW-0238">DNA-binding</keyword>
<evidence type="ECO:0000259" key="5">
    <source>
        <dbReference type="PROSITE" id="PS50110"/>
    </source>
</evidence>
<dbReference type="AlphaFoldDB" id="A0A3D9LKS5"/>
<dbReference type="PRINTS" id="PR00038">
    <property type="entry name" value="HTHLUXR"/>
</dbReference>
<evidence type="ECO:0000256" key="1">
    <source>
        <dbReference type="ARBA" id="ARBA00022553"/>
    </source>
</evidence>
<dbReference type="RefSeq" id="WP_115866359.1">
    <property type="nucleotide sequence ID" value="NZ_QREG01000001.1"/>
</dbReference>
<dbReference type="SMART" id="SM00448">
    <property type="entry name" value="REC"/>
    <property type="match status" value="1"/>
</dbReference>
<evidence type="ECO:0000313" key="6">
    <source>
        <dbReference type="EMBL" id="REE05862.1"/>
    </source>
</evidence>
<dbReference type="InterPro" id="IPR000792">
    <property type="entry name" value="Tscrpt_reg_LuxR_C"/>
</dbReference>
<dbReference type="PANTHER" id="PTHR43214">
    <property type="entry name" value="TWO-COMPONENT RESPONSE REGULATOR"/>
    <property type="match status" value="1"/>
</dbReference>